<dbReference type="Proteomes" id="UP000287188">
    <property type="component" value="Unassembled WGS sequence"/>
</dbReference>
<evidence type="ECO:0000313" key="2">
    <source>
        <dbReference type="EMBL" id="GCE17568.1"/>
    </source>
</evidence>
<reference evidence="3" key="1">
    <citation type="submission" date="2018-12" db="EMBL/GenBank/DDBJ databases">
        <title>Tengunoibacter tsumagoiensis gen. nov., sp. nov., Dictyobacter kobayashii sp. nov., D. alpinus sp. nov., and D. joshuensis sp. nov. and description of Dictyobacteraceae fam. nov. within the order Ktedonobacterales isolated from Tengu-no-mugimeshi.</title>
        <authorList>
            <person name="Wang C.M."/>
            <person name="Zheng Y."/>
            <person name="Sakai Y."/>
            <person name="Toyoda A."/>
            <person name="Minakuchi Y."/>
            <person name="Abe K."/>
            <person name="Yokota A."/>
            <person name="Yabe S."/>
        </authorList>
    </citation>
    <scope>NUCLEOTIDE SEQUENCE [LARGE SCALE GENOMIC DNA]</scope>
    <source>
        <strain evidence="3">Uno11</strain>
    </source>
</reference>
<protein>
    <submittedName>
        <fullName evidence="2">Uncharacterized protein</fullName>
    </submittedName>
</protein>
<comment type="caution">
    <text evidence="2">The sequence shown here is derived from an EMBL/GenBank/DDBJ whole genome shotgun (WGS) entry which is preliminary data.</text>
</comment>
<evidence type="ECO:0000256" key="1">
    <source>
        <dbReference type="SAM" id="MobiDB-lite"/>
    </source>
</evidence>
<sequence>MTTTVNPLELIDAELSKASAPRVSKRPVFLFFKENHKALIRPLATLQQCLVFQKHNRFDQEPERRVNAICAAEVGAACVHCAAMAQEKKLAPSMYFYLPIYVYGVVDQKTGEKVCYKEKNEVGEEVEKPLQGVRVLELTSFGTIGAVLKFFREFMKDGENAAITEHDFSITQLGTGQGKTFVVMPKIARPLDSKIQQMTPTAERLRERLLEALPPAVAEGIPLARDKGGEQATQAKQGAGDGSIPEF</sequence>
<organism evidence="2 3">
    <name type="scientific">Dictyobacter kobayashii</name>
    <dbReference type="NCBI Taxonomy" id="2014872"/>
    <lineage>
        <taxon>Bacteria</taxon>
        <taxon>Bacillati</taxon>
        <taxon>Chloroflexota</taxon>
        <taxon>Ktedonobacteria</taxon>
        <taxon>Ktedonobacterales</taxon>
        <taxon>Dictyobacteraceae</taxon>
        <taxon>Dictyobacter</taxon>
    </lineage>
</organism>
<feature type="region of interest" description="Disordered" evidence="1">
    <location>
        <begin position="222"/>
        <end position="247"/>
    </location>
</feature>
<keyword evidence="3" id="KW-1185">Reference proteome</keyword>
<dbReference type="EMBL" id="BIFS01000001">
    <property type="protein sequence ID" value="GCE17568.1"/>
    <property type="molecule type" value="Genomic_DNA"/>
</dbReference>
<dbReference type="RefSeq" id="WP_126549231.1">
    <property type="nucleotide sequence ID" value="NZ_BIFS01000001.1"/>
</dbReference>
<accession>A0A402AEM7</accession>
<gene>
    <name evidence="2" type="ORF">KDK_13680</name>
</gene>
<dbReference type="AlphaFoldDB" id="A0A402AEM7"/>
<name>A0A402AEM7_9CHLR</name>
<proteinExistence type="predicted"/>
<evidence type="ECO:0000313" key="3">
    <source>
        <dbReference type="Proteomes" id="UP000287188"/>
    </source>
</evidence>